<name>A0A1F5ECL7_9BACT</name>
<dbReference type="EMBL" id="MEZX01000001">
    <property type="protein sequence ID" value="OGD65091.1"/>
    <property type="molecule type" value="Genomic_DNA"/>
</dbReference>
<gene>
    <name evidence="1" type="ORF">A3A71_03320</name>
</gene>
<evidence type="ECO:0000313" key="1">
    <source>
        <dbReference type="EMBL" id="OGD65091.1"/>
    </source>
</evidence>
<accession>A0A1F5ECL7</accession>
<protein>
    <submittedName>
        <fullName evidence="1">Uncharacterized protein</fullName>
    </submittedName>
</protein>
<comment type="caution">
    <text evidence="1">The sequence shown here is derived from an EMBL/GenBank/DDBJ whole genome shotgun (WGS) entry which is preliminary data.</text>
</comment>
<sequence length="152" mass="16439">MASKPLDSNLPLCYDARCAFGSVLAQGTGGIMNVLLQQIQSLPVIGRSKSASNWVAAFTGTDFGCVAPTVHQAVGCLVRYELGGTFREDGRYPGSKRELLELFPPPAANRRQNESALGQFCIDNAERLGISFSVEKEEVKIGYRPLLASDRS</sequence>
<dbReference type="Proteomes" id="UP000177481">
    <property type="component" value="Unassembled WGS sequence"/>
</dbReference>
<dbReference type="AlphaFoldDB" id="A0A1F5ECL7"/>
<reference evidence="1 2" key="1">
    <citation type="journal article" date="2016" name="Nat. Commun.">
        <title>Thousands of microbial genomes shed light on interconnected biogeochemical processes in an aquifer system.</title>
        <authorList>
            <person name="Anantharaman K."/>
            <person name="Brown C.T."/>
            <person name="Hug L.A."/>
            <person name="Sharon I."/>
            <person name="Castelle C.J."/>
            <person name="Probst A.J."/>
            <person name="Thomas B.C."/>
            <person name="Singh A."/>
            <person name="Wilkins M.J."/>
            <person name="Karaoz U."/>
            <person name="Brodie E.L."/>
            <person name="Williams K.H."/>
            <person name="Hubbard S.S."/>
            <person name="Banfield J.F."/>
        </authorList>
    </citation>
    <scope>NUCLEOTIDE SEQUENCE [LARGE SCALE GENOMIC DNA]</scope>
</reference>
<organism evidence="1 2">
    <name type="scientific">Candidatus Berkelbacteria bacterium RIFCSPLOWO2_01_FULL_50_28</name>
    <dbReference type="NCBI Taxonomy" id="1797471"/>
    <lineage>
        <taxon>Bacteria</taxon>
        <taxon>Candidatus Berkelbacteria</taxon>
    </lineage>
</organism>
<proteinExistence type="predicted"/>
<evidence type="ECO:0000313" key="2">
    <source>
        <dbReference type="Proteomes" id="UP000177481"/>
    </source>
</evidence>